<proteinExistence type="predicted"/>
<name>A0A518DIM1_9BACT</name>
<dbReference type="KEGG" id="pnd:Pla175_47480"/>
<keyword evidence="1" id="KW-0732">Signal</keyword>
<feature type="chain" id="PRO_5022224572" description="PEP-CTERM protein-sorting domain-containing protein" evidence="1">
    <location>
        <begin position="22"/>
        <end position="225"/>
    </location>
</feature>
<dbReference type="Proteomes" id="UP000317429">
    <property type="component" value="Chromosome"/>
</dbReference>
<keyword evidence="3" id="KW-1185">Reference proteome</keyword>
<evidence type="ECO:0000313" key="3">
    <source>
        <dbReference type="Proteomes" id="UP000317429"/>
    </source>
</evidence>
<gene>
    <name evidence="2" type="ORF">Pla175_47480</name>
</gene>
<accession>A0A518DIM1</accession>
<dbReference type="OrthoDB" id="282710at2"/>
<feature type="signal peptide" evidence="1">
    <location>
        <begin position="1"/>
        <end position="21"/>
    </location>
</feature>
<organism evidence="2 3">
    <name type="scientific">Pirellulimonas nuda</name>
    <dbReference type="NCBI Taxonomy" id="2528009"/>
    <lineage>
        <taxon>Bacteria</taxon>
        <taxon>Pseudomonadati</taxon>
        <taxon>Planctomycetota</taxon>
        <taxon>Planctomycetia</taxon>
        <taxon>Pirellulales</taxon>
        <taxon>Lacipirellulaceae</taxon>
        <taxon>Pirellulimonas</taxon>
    </lineage>
</organism>
<evidence type="ECO:0008006" key="4">
    <source>
        <dbReference type="Google" id="ProtNLM"/>
    </source>
</evidence>
<evidence type="ECO:0000256" key="1">
    <source>
        <dbReference type="SAM" id="SignalP"/>
    </source>
</evidence>
<evidence type="ECO:0000313" key="2">
    <source>
        <dbReference type="EMBL" id="QDU91327.1"/>
    </source>
</evidence>
<protein>
    <recommendedName>
        <fullName evidence="4">PEP-CTERM protein-sorting domain-containing protein</fullName>
    </recommendedName>
</protein>
<dbReference type="AlphaFoldDB" id="A0A518DIM1"/>
<dbReference type="RefSeq" id="WP_145291335.1">
    <property type="nucleotide sequence ID" value="NZ_CP036291.1"/>
</dbReference>
<reference evidence="2 3" key="1">
    <citation type="submission" date="2019-02" db="EMBL/GenBank/DDBJ databases">
        <title>Deep-cultivation of Planctomycetes and their phenomic and genomic characterization uncovers novel biology.</title>
        <authorList>
            <person name="Wiegand S."/>
            <person name="Jogler M."/>
            <person name="Boedeker C."/>
            <person name="Pinto D."/>
            <person name="Vollmers J."/>
            <person name="Rivas-Marin E."/>
            <person name="Kohn T."/>
            <person name="Peeters S.H."/>
            <person name="Heuer A."/>
            <person name="Rast P."/>
            <person name="Oberbeckmann S."/>
            <person name="Bunk B."/>
            <person name="Jeske O."/>
            <person name="Meyerdierks A."/>
            <person name="Storesund J.E."/>
            <person name="Kallscheuer N."/>
            <person name="Luecker S."/>
            <person name="Lage O.M."/>
            <person name="Pohl T."/>
            <person name="Merkel B.J."/>
            <person name="Hornburger P."/>
            <person name="Mueller R.-W."/>
            <person name="Bruemmer F."/>
            <person name="Labrenz M."/>
            <person name="Spormann A.M."/>
            <person name="Op den Camp H."/>
            <person name="Overmann J."/>
            <person name="Amann R."/>
            <person name="Jetten M.S.M."/>
            <person name="Mascher T."/>
            <person name="Medema M.H."/>
            <person name="Devos D.P."/>
            <person name="Kaster A.-K."/>
            <person name="Ovreas L."/>
            <person name="Rohde M."/>
            <person name="Galperin M.Y."/>
            <person name="Jogler C."/>
        </authorList>
    </citation>
    <scope>NUCLEOTIDE SEQUENCE [LARGE SCALE GENOMIC DNA]</scope>
    <source>
        <strain evidence="2 3">Pla175</strain>
    </source>
</reference>
<sequence length="225" mass="22655" precursor="true">MKKLSLLFCAAVALSAAPSLAAFDLRLTEMWMGNEPGSNLTADWVEISNVGDMAWTALTDGDLWFDDDSFDAAAADLMSGVPSIAPGESAVFVNSDGVDGAVAEFLAAWGSAVSGVQIGIHDGSGLGQGGDGVGIFLSFGPPTGADQIDGQLYPDANANGGQSWDVNQMAFSTVGVGGAFQSVLANDANQFGIGSPGTTGAAVPEPASVALATLAGLALLGLRRR</sequence>
<dbReference type="EMBL" id="CP036291">
    <property type="protein sequence ID" value="QDU91327.1"/>
    <property type="molecule type" value="Genomic_DNA"/>
</dbReference>